<dbReference type="Gene3D" id="3.10.450.50">
    <property type="match status" value="1"/>
</dbReference>
<proteinExistence type="predicted"/>
<dbReference type="PROSITE" id="PS50177">
    <property type="entry name" value="NTF2_DOMAIN"/>
    <property type="match status" value="1"/>
</dbReference>
<gene>
    <name evidence="6" type="ORF">PanWU01x14_009250</name>
</gene>
<evidence type="ECO:0000256" key="3">
    <source>
        <dbReference type="SAM" id="MobiDB-lite"/>
    </source>
</evidence>
<feature type="domain" description="RRM" evidence="4">
    <location>
        <begin position="284"/>
        <end position="361"/>
    </location>
</feature>
<dbReference type="AlphaFoldDB" id="A0A2P5E2D0"/>
<comment type="caution">
    <text evidence="6">The sequence shown here is derived from an EMBL/GenBank/DDBJ whole genome shotgun (WGS) entry which is preliminary data.</text>
</comment>
<keyword evidence="7" id="KW-1185">Reference proteome</keyword>
<evidence type="ECO:0000259" key="4">
    <source>
        <dbReference type="PROSITE" id="PS50102"/>
    </source>
</evidence>
<evidence type="ECO:0000313" key="7">
    <source>
        <dbReference type="Proteomes" id="UP000237105"/>
    </source>
</evidence>
<dbReference type="EMBL" id="JXTB01000003">
    <property type="protein sequence ID" value="PON79693.1"/>
    <property type="molecule type" value="Genomic_DNA"/>
</dbReference>
<dbReference type="Pfam" id="PF02136">
    <property type="entry name" value="NTF2"/>
    <property type="match status" value="1"/>
</dbReference>
<dbReference type="PANTHER" id="PTHR10693">
    <property type="entry name" value="RAS GTPASE-ACTIVATING PROTEIN-BINDING PROTEIN"/>
    <property type="match status" value="1"/>
</dbReference>
<protein>
    <submittedName>
        <fullName evidence="6">Splicing factor-like protein</fullName>
    </submittedName>
</protein>
<dbReference type="PANTHER" id="PTHR10693:SF45">
    <property type="entry name" value="NUCLEAR TRANSPORT FACTOR 2 (NTF2) FAMILY PROTEIN WITH RNA BINDING (RRM-RBD-RNP MOTIFS) DOMAIN-CONTAINING PROTEIN"/>
    <property type="match status" value="1"/>
</dbReference>
<feature type="region of interest" description="Disordered" evidence="3">
    <location>
        <begin position="367"/>
        <end position="436"/>
    </location>
</feature>
<dbReference type="InterPro" id="IPR032710">
    <property type="entry name" value="NTF2-like_dom_sf"/>
</dbReference>
<evidence type="ECO:0000256" key="2">
    <source>
        <dbReference type="PROSITE-ProRule" id="PRU00176"/>
    </source>
</evidence>
<organism evidence="6 7">
    <name type="scientific">Parasponia andersonii</name>
    <name type="common">Sponia andersonii</name>
    <dbReference type="NCBI Taxonomy" id="3476"/>
    <lineage>
        <taxon>Eukaryota</taxon>
        <taxon>Viridiplantae</taxon>
        <taxon>Streptophyta</taxon>
        <taxon>Embryophyta</taxon>
        <taxon>Tracheophyta</taxon>
        <taxon>Spermatophyta</taxon>
        <taxon>Magnoliopsida</taxon>
        <taxon>eudicotyledons</taxon>
        <taxon>Gunneridae</taxon>
        <taxon>Pentapetalae</taxon>
        <taxon>rosids</taxon>
        <taxon>fabids</taxon>
        <taxon>Rosales</taxon>
        <taxon>Cannabaceae</taxon>
        <taxon>Parasponia</taxon>
    </lineage>
</organism>
<reference evidence="7" key="1">
    <citation type="submission" date="2016-06" db="EMBL/GenBank/DDBJ databases">
        <title>Parallel loss of symbiosis genes in relatives of nitrogen-fixing non-legume Parasponia.</title>
        <authorList>
            <person name="Van Velzen R."/>
            <person name="Holmer R."/>
            <person name="Bu F."/>
            <person name="Rutten L."/>
            <person name="Van Zeijl A."/>
            <person name="Liu W."/>
            <person name="Santuari L."/>
            <person name="Cao Q."/>
            <person name="Sharma T."/>
            <person name="Shen D."/>
            <person name="Roswanjaya Y."/>
            <person name="Wardhani T."/>
            <person name="Kalhor M.S."/>
            <person name="Jansen J."/>
            <person name="Van den Hoogen J."/>
            <person name="Gungor B."/>
            <person name="Hartog M."/>
            <person name="Hontelez J."/>
            <person name="Verver J."/>
            <person name="Yang W.-C."/>
            <person name="Schijlen E."/>
            <person name="Repin R."/>
            <person name="Schilthuizen M."/>
            <person name="Schranz E."/>
            <person name="Heidstra R."/>
            <person name="Miyata K."/>
            <person name="Fedorova E."/>
            <person name="Kohlen W."/>
            <person name="Bisseling T."/>
            <person name="Smit S."/>
            <person name="Geurts R."/>
        </authorList>
    </citation>
    <scope>NUCLEOTIDE SEQUENCE [LARGE SCALE GENOMIC DNA]</scope>
    <source>
        <strain evidence="7">cv. WU1-14</strain>
    </source>
</reference>
<dbReference type="InterPro" id="IPR035979">
    <property type="entry name" value="RBD_domain_sf"/>
</dbReference>
<evidence type="ECO:0000313" key="6">
    <source>
        <dbReference type="EMBL" id="PON79693.1"/>
    </source>
</evidence>
<evidence type="ECO:0000256" key="1">
    <source>
        <dbReference type="ARBA" id="ARBA00022884"/>
    </source>
</evidence>
<accession>A0A2P5E2D0</accession>
<dbReference type="Pfam" id="PF00076">
    <property type="entry name" value="RRM_1"/>
    <property type="match status" value="1"/>
</dbReference>
<dbReference type="InterPro" id="IPR000504">
    <property type="entry name" value="RRM_dom"/>
</dbReference>
<dbReference type="InterPro" id="IPR018222">
    <property type="entry name" value="Nuclear_transport_factor_2_euk"/>
</dbReference>
<dbReference type="STRING" id="3476.A0A2P5E2D0"/>
<dbReference type="SMART" id="SM00360">
    <property type="entry name" value="RRM"/>
    <property type="match status" value="1"/>
</dbReference>
<dbReference type="SUPFAM" id="SSF54427">
    <property type="entry name" value="NTF2-like"/>
    <property type="match status" value="1"/>
</dbReference>
<dbReference type="GO" id="GO:1990904">
    <property type="term" value="C:ribonucleoprotein complex"/>
    <property type="evidence" value="ECO:0007669"/>
    <property type="project" value="TreeGrafter"/>
</dbReference>
<dbReference type="CDD" id="cd00590">
    <property type="entry name" value="RRM_SF"/>
    <property type="match status" value="1"/>
</dbReference>
<dbReference type="InterPro" id="IPR039539">
    <property type="entry name" value="Ras_GTPase_bind_prot"/>
</dbReference>
<sequence>MANQAEDPAAPSAQTVGNAFTQQYYLTLHKSPDVGHKFYVDSSVLSRPGPDGVMTSVSTMQGINEMILSLDFQNYDAQILTADAQYSHNNGVIVLVTGCLIGNNNERRKFVQTFFLSSQDESYFVLNDVFRYIEDEISNNDDVNSPTHPLAPTVESSTVADELMPSEITSEEVETSNDGNQVGEVVDNHDEGLVAIEIAEAEQNGRAEEKVLAVNSVESNQNVARSITEAAVSNPEKDAAPKKSFASVVNALNKNSAPFHVRATLPKPVEKPRAPVVPEAAKAYAIFVANLPMSATVEELDTIFKQFGPIKQDGIQVRSSKQHGTCFGFVEFESASSMQSALEASPITFANRKLSIEERRANNDRAKFGRSGYRNDNFRRGRENYNGNRGFGGNEFEKRGEFSGQARGNAGRSGDQRSYSNGGDKVAQQGVKVALN</sequence>
<dbReference type="GO" id="GO:0005829">
    <property type="term" value="C:cytosol"/>
    <property type="evidence" value="ECO:0007669"/>
    <property type="project" value="TreeGrafter"/>
</dbReference>
<dbReference type="PROSITE" id="PS50102">
    <property type="entry name" value="RRM"/>
    <property type="match status" value="1"/>
</dbReference>
<dbReference type="InterPro" id="IPR012677">
    <property type="entry name" value="Nucleotide-bd_a/b_plait_sf"/>
</dbReference>
<evidence type="ECO:0000259" key="5">
    <source>
        <dbReference type="PROSITE" id="PS50177"/>
    </source>
</evidence>
<feature type="domain" description="NTF2" evidence="5">
    <location>
        <begin position="16"/>
        <end position="132"/>
    </location>
</feature>
<dbReference type="CDD" id="cd00780">
    <property type="entry name" value="NTF2"/>
    <property type="match status" value="1"/>
</dbReference>
<dbReference type="Proteomes" id="UP000237105">
    <property type="component" value="Unassembled WGS sequence"/>
</dbReference>
<keyword evidence="1 2" id="KW-0694">RNA-binding</keyword>
<dbReference type="GO" id="GO:0003729">
    <property type="term" value="F:mRNA binding"/>
    <property type="evidence" value="ECO:0007669"/>
    <property type="project" value="TreeGrafter"/>
</dbReference>
<name>A0A2P5E2D0_PARAD</name>
<dbReference type="InterPro" id="IPR002075">
    <property type="entry name" value="NTF2_dom"/>
</dbReference>
<dbReference type="Gene3D" id="3.30.70.330">
    <property type="match status" value="1"/>
</dbReference>
<dbReference type="OrthoDB" id="339151at2759"/>
<dbReference type="FunFam" id="3.10.450.50:FF:000003">
    <property type="entry name" value="Nuclear transport factor 2 family protein"/>
    <property type="match status" value="1"/>
</dbReference>
<dbReference type="SUPFAM" id="SSF54928">
    <property type="entry name" value="RNA-binding domain, RBD"/>
    <property type="match status" value="1"/>
</dbReference>